<dbReference type="OrthoDB" id="127527at2759"/>
<evidence type="ECO:0000256" key="1">
    <source>
        <dbReference type="SAM" id="MobiDB-lite"/>
    </source>
</evidence>
<gene>
    <name evidence="2" type="ORF">PHYPSEUDO_013397</name>
</gene>
<organism evidence="2 3">
    <name type="scientific">Phytophthora pseudosyringae</name>
    <dbReference type="NCBI Taxonomy" id="221518"/>
    <lineage>
        <taxon>Eukaryota</taxon>
        <taxon>Sar</taxon>
        <taxon>Stramenopiles</taxon>
        <taxon>Oomycota</taxon>
        <taxon>Peronosporomycetes</taxon>
        <taxon>Peronosporales</taxon>
        <taxon>Peronosporaceae</taxon>
        <taxon>Phytophthora</taxon>
    </lineage>
</organism>
<feature type="compositionally biased region" description="Polar residues" evidence="1">
    <location>
        <begin position="114"/>
        <end position="125"/>
    </location>
</feature>
<evidence type="ECO:0000313" key="3">
    <source>
        <dbReference type="Proteomes" id="UP000694044"/>
    </source>
</evidence>
<dbReference type="EMBL" id="JAGDFM010000698">
    <property type="protein sequence ID" value="KAG7376449.1"/>
    <property type="molecule type" value="Genomic_DNA"/>
</dbReference>
<feature type="region of interest" description="Disordered" evidence="1">
    <location>
        <begin position="114"/>
        <end position="147"/>
    </location>
</feature>
<feature type="region of interest" description="Disordered" evidence="1">
    <location>
        <begin position="38"/>
        <end position="88"/>
    </location>
</feature>
<dbReference type="AlphaFoldDB" id="A0A8T1V8M8"/>
<feature type="compositionally biased region" description="Low complexity" evidence="1">
    <location>
        <begin position="72"/>
        <end position="88"/>
    </location>
</feature>
<protein>
    <submittedName>
        <fullName evidence="2">Uncharacterized protein</fullName>
    </submittedName>
</protein>
<sequence>MAKAHRYVKAGIKSREAKLTAFGRRSGLLGIPAYSELSARNSERAPVGKQASYAAIGQQPPRDREAAPTPSPTSLTTATTPTTGVGAVSPYQTDRAAARAHVSTAVVATMVEETSATGNAPASDSTEQDGMAEGAIPDDTEFCPTESSIDDEGVRFANNAIQDDPEFRPTENSTDAEEAKSEDDEQIESGGFVDMDVFDGNNIVGGGARKEILFGPIARDDVIVVATVDLSYSEVNLDDKDVTEDNAHY</sequence>
<feature type="region of interest" description="Disordered" evidence="1">
    <location>
        <begin position="160"/>
        <end position="186"/>
    </location>
</feature>
<proteinExistence type="predicted"/>
<keyword evidence="3" id="KW-1185">Reference proteome</keyword>
<dbReference type="Proteomes" id="UP000694044">
    <property type="component" value="Unassembled WGS sequence"/>
</dbReference>
<name>A0A8T1V8M8_9STRA</name>
<accession>A0A8T1V8M8</accession>
<evidence type="ECO:0000313" key="2">
    <source>
        <dbReference type="EMBL" id="KAG7376449.1"/>
    </source>
</evidence>
<comment type="caution">
    <text evidence="2">The sequence shown here is derived from an EMBL/GenBank/DDBJ whole genome shotgun (WGS) entry which is preliminary data.</text>
</comment>
<feature type="compositionally biased region" description="Acidic residues" evidence="1">
    <location>
        <begin position="174"/>
        <end position="186"/>
    </location>
</feature>
<reference evidence="2" key="1">
    <citation type="submission" date="2021-02" db="EMBL/GenBank/DDBJ databases">
        <authorList>
            <person name="Palmer J.M."/>
        </authorList>
    </citation>
    <scope>NUCLEOTIDE SEQUENCE</scope>
    <source>
        <strain evidence="2">SCRP734</strain>
    </source>
</reference>